<proteinExistence type="predicted"/>
<dbReference type="EMBL" id="HACG01034885">
    <property type="protein sequence ID" value="CEK81750.1"/>
    <property type="molecule type" value="Transcribed_RNA"/>
</dbReference>
<accession>A0A0B7APA5</accession>
<organism evidence="1">
    <name type="scientific">Arion vulgaris</name>
    <dbReference type="NCBI Taxonomy" id="1028688"/>
    <lineage>
        <taxon>Eukaryota</taxon>
        <taxon>Metazoa</taxon>
        <taxon>Spiralia</taxon>
        <taxon>Lophotrochozoa</taxon>
        <taxon>Mollusca</taxon>
        <taxon>Gastropoda</taxon>
        <taxon>Heterobranchia</taxon>
        <taxon>Euthyneura</taxon>
        <taxon>Panpulmonata</taxon>
        <taxon>Eupulmonata</taxon>
        <taxon>Stylommatophora</taxon>
        <taxon>Helicina</taxon>
        <taxon>Arionoidea</taxon>
        <taxon>Arionidae</taxon>
        <taxon>Arion</taxon>
    </lineage>
</organism>
<protein>
    <submittedName>
        <fullName evidence="1">Uncharacterized protein</fullName>
    </submittedName>
</protein>
<dbReference type="AlphaFoldDB" id="A0A0B7APA5"/>
<sequence length="54" mass="6213">MLISSTENYSHNFDLSEIATIICEIIKLVATYGQKYSRNIPHDLQERESISVKL</sequence>
<evidence type="ECO:0000313" key="1">
    <source>
        <dbReference type="EMBL" id="CEK81750.1"/>
    </source>
</evidence>
<reference evidence="1" key="1">
    <citation type="submission" date="2014-12" db="EMBL/GenBank/DDBJ databases">
        <title>Insight into the proteome of Arion vulgaris.</title>
        <authorList>
            <person name="Aradska J."/>
            <person name="Bulat T."/>
            <person name="Smidak R."/>
            <person name="Sarate P."/>
            <person name="Gangsoo J."/>
            <person name="Sialana F."/>
            <person name="Bilban M."/>
            <person name="Lubec G."/>
        </authorList>
    </citation>
    <scope>NUCLEOTIDE SEQUENCE</scope>
    <source>
        <tissue evidence="1">Skin</tissue>
    </source>
</reference>
<gene>
    <name evidence="1" type="primary">ORF127764</name>
</gene>
<name>A0A0B7APA5_9EUPU</name>